<evidence type="ECO:0000256" key="7">
    <source>
        <dbReference type="ARBA" id="ARBA00023136"/>
    </source>
</evidence>
<feature type="transmembrane region" description="Helical" evidence="10">
    <location>
        <begin position="264"/>
        <end position="286"/>
    </location>
</feature>
<evidence type="ECO:0000313" key="12">
    <source>
        <dbReference type="Proteomes" id="UP000075884"/>
    </source>
</evidence>
<dbReference type="GO" id="GO:0005549">
    <property type="term" value="F:odorant binding"/>
    <property type="evidence" value="ECO:0007669"/>
    <property type="project" value="InterPro"/>
</dbReference>
<dbReference type="EnsemblMetazoa" id="ADIR015561-RA">
    <property type="protein sequence ID" value="ADIR015561-PA"/>
    <property type="gene ID" value="ADIR015561"/>
</dbReference>
<dbReference type="VEuPathDB" id="VectorBase:ADIR015561"/>
<name>A0A182NZ61_9DIPT</name>
<reference evidence="11" key="2">
    <citation type="submission" date="2020-05" db="UniProtKB">
        <authorList>
            <consortium name="EnsemblMetazoa"/>
        </authorList>
    </citation>
    <scope>IDENTIFICATION</scope>
    <source>
        <strain evidence="11">WRAIR2</strain>
    </source>
</reference>
<dbReference type="PANTHER" id="PTHR21137:SF35">
    <property type="entry name" value="ODORANT RECEPTOR 19A-RELATED"/>
    <property type="match status" value="1"/>
</dbReference>
<keyword evidence="7 10" id="KW-0472">Membrane</keyword>
<dbReference type="Proteomes" id="UP000075884">
    <property type="component" value="Unassembled WGS sequence"/>
</dbReference>
<proteinExistence type="predicted"/>
<accession>A0A182NZ61</accession>
<keyword evidence="2" id="KW-1003">Cell membrane</keyword>
<feature type="transmembrane region" description="Helical" evidence="10">
    <location>
        <begin position="182"/>
        <end position="201"/>
    </location>
</feature>
<feature type="transmembrane region" description="Helical" evidence="10">
    <location>
        <begin position="127"/>
        <end position="150"/>
    </location>
</feature>
<dbReference type="InterPro" id="IPR004117">
    <property type="entry name" value="7tm6_olfct_rcpt"/>
</dbReference>
<keyword evidence="12" id="KW-1185">Reference proteome</keyword>
<evidence type="ECO:0000256" key="1">
    <source>
        <dbReference type="ARBA" id="ARBA00004651"/>
    </source>
</evidence>
<dbReference type="GO" id="GO:0005886">
    <property type="term" value="C:plasma membrane"/>
    <property type="evidence" value="ECO:0007669"/>
    <property type="project" value="UniProtKB-SubCell"/>
</dbReference>
<evidence type="ECO:0000256" key="2">
    <source>
        <dbReference type="ARBA" id="ARBA00022475"/>
    </source>
</evidence>
<organism evidence="11 12">
    <name type="scientific">Anopheles dirus</name>
    <dbReference type="NCBI Taxonomy" id="7168"/>
    <lineage>
        <taxon>Eukaryota</taxon>
        <taxon>Metazoa</taxon>
        <taxon>Ecdysozoa</taxon>
        <taxon>Arthropoda</taxon>
        <taxon>Hexapoda</taxon>
        <taxon>Insecta</taxon>
        <taxon>Pterygota</taxon>
        <taxon>Neoptera</taxon>
        <taxon>Endopterygota</taxon>
        <taxon>Diptera</taxon>
        <taxon>Nematocera</taxon>
        <taxon>Culicoidea</taxon>
        <taxon>Culicidae</taxon>
        <taxon>Anophelinae</taxon>
        <taxon>Anopheles</taxon>
    </lineage>
</organism>
<keyword evidence="4 10" id="KW-0812">Transmembrane</keyword>
<evidence type="ECO:0000256" key="5">
    <source>
        <dbReference type="ARBA" id="ARBA00022725"/>
    </source>
</evidence>
<evidence type="ECO:0000313" key="11">
    <source>
        <dbReference type="EnsemblMetazoa" id="ADIR015561-PA"/>
    </source>
</evidence>
<dbReference type="GO" id="GO:0004984">
    <property type="term" value="F:olfactory receptor activity"/>
    <property type="evidence" value="ECO:0007669"/>
    <property type="project" value="InterPro"/>
</dbReference>
<dbReference type="Pfam" id="PF02949">
    <property type="entry name" value="7tm_6"/>
    <property type="match status" value="1"/>
</dbReference>
<dbReference type="STRING" id="7168.A0A182NZ61"/>
<evidence type="ECO:0000256" key="9">
    <source>
        <dbReference type="ARBA" id="ARBA00023224"/>
    </source>
</evidence>
<keyword evidence="5" id="KW-0552">Olfaction</keyword>
<keyword evidence="6 10" id="KW-1133">Transmembrane helix</keyword>
<keyword evidence="9" id="KW-0807">Transducer</keyword>
<dbReference type="AlphaFoldDB" id="A0A182NZ61"/>
<evidence type="ECO:0000256" key="6">
    <source>
        <dbReference type="ARBA" id="ARBA00022989"/>
    </source>
</evidence>
<evidence type="ECO:0000256" key="8">
    <source>
        <dbReference type="ARBA" id="ARBA00023170"/>
    </source>
</evidence>
<evidence type="ECO:0000256" key="10">
    <source>
        <dbReference type="SAM" id="Phobius"/>
    </source>
</evidence>
<evidence type="ECO:0000256" key="4">
    <source>
        <dbReference type="ARBA" id="ARBA00022692"/>
    </source>
</evidence>
<feature type="transmembrane region" description="Helical" evidence="10">
    <location>
        <begin position="292"/>
        <end position="312"/>
    </location>
</feature>
<feature type="transmembrane region" description="Helical" evidence="10">
    <location>
        <begin position="37"/>
        <end position="54"/>
    </location>
</feature>
<reference evidence="12" key="1">
    <citation type="submission" date="2013-03" db="EMBL/GenBank/DDBJ databases">
        <title>The Genome Sequence of Anopheles dirus WRAIR2.</title>
        <authorList>
            <consortium name="The Broad Institute Genomics Platform"/>
            <person name="Neafsey D.E."/>
            <person name="Walton C."/>
            <person name="Walker B."/>
            <person name="Young S.K."/>
            <person name="Zeng Q."/>
            <person name="Gargeya S."/>
            <person name="Fitzgerald M."/>
            <person name="Haas B."/>
            <person name="Abouelleil A."/>
            <person name="Allen A.W."/>
            <person name="Alvarado L."/>
            <person name="Arachchi H.M."/>
            <person name="Berlin A.M."/>
            <person name="Chapman S.B."/>
            <person name="Gainer-Dewar J."/>
            <person name="Goldberg J."/>
            <person name="Griggs A."/>
            <person name="Gujja S."/>
            <person name="Hansen M."/>
            <person name="Howarth C."/>
            <person name="Imamovic A."/>
            <person name="Ireland A."/>
            <person name="Larimer J."/>
            <person name="McCowan C."/>
            <person name="Murphy C."/>
            <person name="Pearson M."/>
            <person name="Poon T.W."/>
            <person name="Priest M."/>
            <person name="Roberts A."/>
            <person name="Saif S."/>
            <person name="Shea T."/>
            <person name="Sisk P."/>
            <person name="Sykes S."/>
            <person name="Wortman J."/>
            <person name="Nusbaum C."/>
            <person name="Birren B."/>
        </authorList>
    </citation>
    <scope>NUCLEOTIDE SEQUENCE [LARGE SCALE GENOMIC DNA]</scope>
    <source>
        <strain evidence="12">WRAIR2</strain>
    </source>
</reference>
<comment type="subcellular location">
    <subcellularLocation>
        <location evidence="1">Cell membrane</location>
        <topology evidence="1">Multi-pass membrane protein</topology>
    </subcellularLocation>
</comment>
<keyword evidence="3" id="KW-0716">Sensory transduction</keyword>
<sequence length="409" mass="46586">MQLFEPLTDPLAVLPLPKKLYAYVGVSRNPGNRIRSLGFCFYLIAFFFLPKMYLGYDTIPQGFRSIAEGMFGFNTCIPLILLPFNMDQLQELFQGLTLCTKAVSVTEEYKQILIVLNSAIHKYTKHYLIFTIIIIIAMGSSTTVGILYIYNAKDPDEVVSYPLMMEHRMFALNVHHNLLHCFLHQILLLPAIFTLLIAFTAKAGTFFGSIRFCSTILEIITLKIVRLQYVNSTAEYTTQLREIIELHQLVIKCTKILQEILMNILLAQFTGCVLIWCFFLYCVMISGITAEGITVVAMLVSFSTETFIFCLLGNELTMKGGQISTAMYATNWYEQPVKIQKLIIPIVQQSQRRIGITAAKFYYIDVNRYGKAGSPTSIISSTNTFFVLRILPQNMKTAYSFYLLLKDIF</sequence>
<keyword evidence="8" id="KW-0675">Receptor</keyword>
<dbReference type="GO" id="GO:0007165">
    <property type="term" value="P:signal transduction"/>
    <property type="evidence" value="ECO:0007669"/>
    <property type="project" value="UniProtKB-KW"/>
</dbReference>
<evidence type="ECO:0000256" key="3">
    <source>
        <dbReference type="ARBA" id="ARBA00022606"/>
    </source>
</evidence>
<dbReference type="PANTHER" id="PTHR21137">
    <property type="entry name" value="ODORANT RECEPTOR"/>
    <property type="match status" value="1"/>
</dbReference>
<protein>
    <submittedName>
        <fullName evidence="11">Uncharacterized protein</fullName>
    </submittedName>
</protein>